<evidence type="ECO:0000313" key="3">
    <source>
        <dbReference type="Proteomes" id="UP000745577"/>
    </source>
</evidence>
<keyword evidence="1" id="KW-1133">Transmembrane helix</keyword>
<feature type="transmembrane region" description="Helical" evidence="1">
    <location>
        <begin position="38"/>
        <end position="61"/>
    </location>
</feature>
<feature type="transmembrane region" description="Helical" evidence="1">
    <location>
        <begin position="81"/>
        <end position="103"/>
    </location>
</feature>
<reference evidence="2" key="2">
    <citation type="journal article" date="2021" name="Microbiome">
        <title>Successional dynamics and alternative stable states in a saline activated sludge microbial community over 9 years.</title>
        <authorList>
            <person name="Wang Y."/>
            <person name="Ye J."/>
            <person name="Ju F."/>
            <person name="Liu L."/>
            <person name="Boyd J.A."/>
            <person name="Deng Y."/>
            <person name="Parks D.H."/>
            <person name="Jiang X."/>
            <person name="Yin X."/>
            <person name="Woodcroft B.J."/>
            <person name="Tyson G.W."/>
            <person name="Hugenholtz P."/>
            <person name="Polz M.F."/>
            <person name="Zhang T."/>
        </authorList>
    </citation>
    <scope>NUCLEOTIDE SEQUENCE</scope>
    <source>
        <strain evidence="2">HKST-UBA15</strain>
    </source>
</reference>
<name>A0A955L128_9BACT</name>
<evidence type="ECO:0000256" key="1">
    <source>
        <dbReference type="SAM" id="Phobius"/>
    </source>
</evidence>
<sequence>MINKLTQYGIPGTGLVLDLPSFGGWFTKGIFSAIGQGLYIAIALLVVVWIGFSLFGAYSIISSFGDPQKIEKGWKTIKSVWIGISYFLVFFVVITLLAVFLGVGAPWDWAQNLQQCNDSGPAAGRFYFQGKLEADPSDPQGFIRKSYSDQISEYRETNPAITKVYVLCCEDGDEKSIGLTGVNAARPGCEINSEIEL</sequence>
<keyword evidence="1" id="KW-0472">Membrane</keyword>
<keyword evidence="1" id="KW-0812">Transmembrane</keyword>
<dbReference type="EMBL" id="JAGQLL010000019">
    <property type="protein sequence ID" value="MCA9379940.1"/>
    <property type="molecule type" value="Genomic_DNA"/>
</dbReference>
<proteinExistence type="predicted"/>
<reference evidence="2" key="1">
    <citation type="submission" date="2020-04" db="EMBL/GenBank/DDBJ databases">
        <authorList>
            <person name="Zhang T."/>
        </authorList>
    </citation>
    <scope>NUCLEOTIDE SEQUENCE</scope>
    <source>
        <strain evidence="2">HKST-UBA15</strain>
    </source>
</reference>
<organism evidence="2 3">
    <name type="scientific">Candidatus Dojkabacteria bacterium</name>
    <dbReference type="NCBI Taxonomy" id="2099670"/>
    <lineage>
        <taxon>Bacteria</taxon>
        <taxon>Candidatus Dojkabacteria</taxon>
    </lineage>
</organism>
<protein>
    <submittedName>
        <fullName evidence="2">Uncharacterized protein</fullName>
    </submittedName>
</protein>
<dbReference type="AlphaFoldDB" id="A0A955L128"/>
<dbReference type="Proteomes" id="UP000745577">
    <property type="component" value="Unassembled WGS sequence"/>
</dbReference>
<gene>
    <name evidence="2" type="ORF">KC675_02045</name>
</gene>
<evidence type="ECO:0000313" key="2">
    <source>
        <dbReference type="EMBL" id="MCA9379940.1"/>
    </source>
</evidence>
<accession>A0A955L128</accession>
<comment type="caution">
    <text evidence="2">The sequence shown here is derived from an EMBL/GenBank/DDBJ whole genome shotgun (WGS) entry which is preliminary data.</text>
</comment>